<dbReference type="Gene3D" id="1.10.10.10">
    <property type="entry name" value="Winged helix-like DNA-binding domain superfamily/Winged helix DNA-binding domain"/>
    <property type="match status" value="1"/>
</dbReference>
<gene>
    <name evidence="4" type="ORF">ACFFVF_16120</name>
</gene>
<dbReference type="Pfam" id="PF13280">
    <property type="entry name" value="WYL"/>
    <property type="match status" value="1"/>
</dbReference>
<dbReference type="InterPro" id="IPR051534">
    <property type="entry name" value="CBASS_pafABC_assoc_protein"/>
</dbReference>
<evidence type="ECO:0000313" key="4">
    <source>
        <dbReference type="EMBL" id="MFB9098045.1"/>
    </source>
</evidence>
<feature type="domain" description="HTH deoR-type" evidence="3">
    <location>
        <begin position="8"/>
        <end position="63"/>
    </location>
</feature>
<dbReference type="PROSITE" id="PS51000">
    <property type="entry name" value="HTH_DEOR_2"/>
    <property type="match status" value="1"/>
</dbReference>
<dbReference type="InterPro" id="IPR001034">
    <property type="entry name" value="DeoR_HTH"/>
</dbReference>
<dbReference type="InterPro" id="IPR026881">
    <property type="entry name" value="WYL_dom"/>
</dbReference>
<reference evidence="4 5" key="1">
    <citation type="submission" date="2024-09" db="EMBL/GenBank/DDBJ databases">
        <authorList>
            <person name="Sun Q."/>
            <person name="Mori K."/>
        </authorList>
    </citation>
    <scope>NUCLEOTIDE SEQUENCE [LARGE SCALE GENOMIC DNA]</scope>
    <source>
        <strain evidence="4 5">CECT 7955</strain>
    </source>
</reference>
<protein>
    <submittedName>
        <fullName evidence="4">Helix-turn-helix transcriptional regulator</fullName>
    </submittedName>
</protein>
<proteinExistence type="predicted"/>
<dbReference type="RefSeq" id="WP_236456100.1">
    <property type="nucleotide sequence ID" value="NZ_CBCSGE010000003.1"/>
</dbReference>
<dbReference type="Proteomes" id="UP001589607">
    <property type="component" value="Unassembled WGS sequence"/>
</dbReference>
<dbReference type="PROSITE" id="PS52050">
    <property type="entry name" value="WYL"/>
    <property type="match status" value="1"/>
</dbReference>
<keyword evidence="2" id="KW-0804">Transcription</keyword>
<dbReference type="PANTHER" id="PTHR34580">
    <property type="match status" value="1"/>
</dbReference>
<accession>A0ABV5GRM8</accession>
<keyword evidence="1" id="KW-0805">Transcription regulation</keyword>
<dbReference type="Pfam" id="PF08279">
    <property type="entry name" value="HTH_11"/>
    <property type="match status" value="1"/>
</dbReference>
<dbReference type="EMBL" id="JBHMEY010000067">
    <property type="protein sequence ID" value="MFB9098045.1"/>
    <property type="molecule type" value="Genomic_DNA"/>
</dbReference>
<evidence type="ECO:0000256" key="1">
    <source>
        <dbReference type="ARBA" id="ARBA00023015"/>
    </source>
</evidence>
<organism evidence="4 5">
    <name type="scientific">Flavobacterium jumunjinense</name>
    <dbReference type="NCBI Taxonomy" id="998845"/>
    <lineage>
        <taxon>Bacteria</taxon>
        <taxon>Pseudomonadati</taxon>
        <taxon>Bacteroidota</taxon>
        <taxon>Flavobacteriia</taxon>
        <taxon>Flavobacteriales</taxon>
        <taxon>Flavobacteriaceae</taxon>
        <taxon>Flavobacterium</taxon>
    </lineage>
</organism>
<name>A0ABV5GRM8_9FLAO</name>
<keyword evidence="5" id="KW-1185">Reference proteome</keyword>
<evidence type="ECO:0000256" key="2">
    <source>
        <dbReference type="ARBA" id="ARBA00023163"/>
    </source>
</evidence>
<evidence type="ECO:0000259" key="3">
    <source>
        <dbReference type="PROSITE" id="PS51000"/>
    </source>
</evidence>
<dbReference type="PANTHER" id="PTHR34580:SF1">
    <property type="entry name" value="PROTEIN PAFC"/>
    <property type="match status" value="1"/>
</dbReference>
<comment type="caution">
    <text evidence="4">The sequence shown here is derived from an EMBL/GenBank/DDBJ whole genome shotgun (WGS) entry which is preliminary data.</text>
</comment>
<dbReference type="InterPro" id="IPR036388">
    <property type="entry name" value="WH-like_DNA-bd_sf"/>
</dbReference>
<dbReference type="InterPro" id="IPR036390">
    <property type="entry name" value="WH_DNA-bd_sf"/>
</dbReference>
<sequence length="242" mass="28183">MEENEKPRISRLTAIVTQLQSKKLVTAKLLSEKFNVSVRTIYRDIRTLEKSGIPIVTEEGKGYSLMDGFQLPPIMFTENEANALITAERLISQNKDLSLVENYTNAITKIKSVLRYSQKESTDFLTERIVFRTNVEKTTTSHHLMTLQSAITKLQLTTIDYISLKNEFSTRTIEPFALYSTQENWILIAFCRLRNEFRSFRIDQIDQLKLENDTFESHKMTLQDYFETCRQKYLTSPDIPLS</sequence>
<dbReference type="InterPro" id="IPR013196">
    <property type="entry name" value="HTH_11"/>
</dbReference>
<dbReference type="SUPFAM" id="SSF46785">
    <property type="entry name" value="Winged helix' DNA-binding domain"/>
    <property type="match status" value="1"/>
</dbReference>
<evidence type="ECO:0000313" key="5">
    <source>
        <dbReference type="Proteomes" id="UP001589607"/>
    </source>
</evidence>